<feature type="domain" description="Transmembrane protein family 132 fourth" evidence="5">
    <location>
        <begin position="481"/>
        <end position="553"/>
    </location>
</feature>
<name>A0A7R8CKX3_LEPSM</name>
<dbReference type="InterPro" id="IPR055424">
    <property type="entry name" value="Ig_TMEM132_6th"/>
</dbReference>
<organism evidence="7 8">
    <name type="scientific">Lepeophtheirus salmonis</name>
    <name type="common">Salmon louse</name>
    <name type="synonym">Caligus salmonis</name>
    <dbReference type="NCBI Taxonomy" id="72036"/>
    <lineage>
        <taxon>Eukaryota</taxon>
        <taxon>Metazoa</taxon>
        <taxon>Ecdysozoa</taxon>
        <taxon>Arthropoda</taxon>
        <taxon>Crustacea</taxon>
        <taxon>Multicrustacea</taxon>
        <taxon>Hexanauplia</taxon>
        <taxon>Copepoda</taxon>
        <taxon>Siphonostomatoida</taxon>
        <taxon>Caligidae</taxon>
        <taxon>Lepeophtheirus</taxon>
    </lineage>
</organism>
<sequence>MTEVFRFLGTVLSILFLSTGWAKGLDVHFEDPTAGFFFRETRTSSDYVPSTDYSLRRLPSSPAAEPTTSIVLNSVSSSSSSHLPNSSRFSNVGPGSELADDVLHTARFVVLKTATPVLIRAEYGPFEQRQTVPTQYVVPDLSEGSSPPFNSSSKPGLITDFKPHGLDLSAHPVTTEIPRDKPVLRVLFHAGGHGGPYRSLNGAPRTICIRLYVSLRNETKSTCCSPDGRDGTCLGQLTLPSRWWPSLVFNGSEEGGKTKHPKIIASISYSVEEARGNSCSGNLDSRVSIIPVIQLAKIPLVQPRRGYRQLAQDEILHMLIPQTPLYPNSRLYVPVFLDQPEDDRQISVVKIRCHSRSGIKILVTVFRKKDAVTFLHEDEPQNYTSNYEESNQTEDYGGVSGPVELFNWLLSVDDRDFELWNAGKITWAVEYQYADGFAEGENNTMSGESDGDFSSEGSYPLSRNGKKLKAKLHVQKDDAQAVLPIAKHSELINLAVLTGHQISKPLKIFTVTEAGEIADVTLRSSCVSTENSVLKVSSSCTSVYVDGSETHTRLSQIKGWRVPSYKKEDNERNKGKRSIKNNEKSSSDWSNEKNGRGNRRTSSDKLSCSLRYQQSTVTIYGTFLAEDLDSGRKDFYPSRGSELDITELLISSGVVRIAKSNIALLRNNIIQGLSPGKTYVHVMSPISGKEIGKAEFRVAKNRESIVGMNIRILSGLKLSIHADQSHRRRGKYSLQTAYSKVLSSKYQEGLVDVSLLFSDETVVPLSDIDINQYHLTVKSLDPRTVAFAPLKGGKYPRIIAVGSGRGKLLRVSVELPKTFLKKKILLMTKSRHPDDRRAPIKTFFEDHATLVAHKKSVDMGDLGDMIQDEEISQAHLESSQRHRNGGGYLHSYRSHPSLSHPRHYIDYTHLTPLEVGLYVLLAVFCATIAIFVASCFVYASRHRKVEYPMNTSTTATRSIKSHQSVQNAHDWVWLGKSSSMDDKSVQSNLSSHPPHPDVLRQQRRYRQRASYMGSEVNIIPNPRTEEFELSVSDPNTPIMPSNSHLNNSENTGGSAPAIPPHQNLRGAVKKNTNPFLYDEEELEREYLIHKSNEKERGYHPFCEVYDTVEGSKSGCISQFHPGTFDGKTFKQEEIQLPGESLRSSQMIDSSTYTKKSSSIHPEGMILPVGFPIFSQDDENVSSSSSWDEEEEQEEDEVEEEETIQPPLRQSPASALPPLTENDFIIRPEDIQRPRGEYIPLNPDIEKPSPPRKGSAIPNHMGTYTIKKRANVIGNPMFPNESRSDTSDDEKLDEEVEEEEVDIVPEEEMPRNLSQMKM</sequence>
<reference evidence="7" key="1">
    <citation type="submission" date="2021-02" db="EMBL/GenBank/DDBJ databases">
        <authorList>
            <person name="Bekaert M."/>
        </authorList>
    </citation>
    <scope>NUCLEOTIDE SEQUENCE</scope>
    <source>
        <strain evidence="7">IoA-00</strain>
    </source>
</reference>
<feature type="compositionally biased region" description="Acidic residues" evidence="1">
    <location>
        <begin position="1186"/>
        <end position="1202"/>
    </location>
</feature>
<keyword evidence="2" id="KW-0812">Transmembrane</keyword>
<evidence type="ECO:0000256" key="3">
    <source>
        <dbReference type="SAM" id="SignalP"/>
    </source>
</evidence>
<dbReference type="Pfam" id="PF23487">
    <property type="entry name" value="Ig_TMEM132_6th"/>
    <property type="match status" value="1"/>
</dbReference>
<dbReference type="PANTHER" id="PTHR13388">
    <property type="entry name" value="DETONATOR, ISOFORM E"/>
    <property type="match status" value="1"/>
</dbReference>
<keyword evidence="3" id="KW-0732">Signal</keyword>
<feature type="compositionally biased region" description="Basic and acidic residues" evidence="1">
    <location>
        <begin position="580"/>
        <end position="595"/>
    </location>
</feature>
<feature type="compositionally biased region" description="Acidic residues" evidence="1">
    <location>
        <begin position="1286"/>
        <end position="1306"/>
    </location>
</feature>
<dbReference type="Proteomes" id="UP000675881">
    <property type="component" value="Chromosome 13"/>
</dbReference>
<evidence type="ECO:0000256" key="1">
    <source>
        <dbReference type="SAM" id="MobiDB-lite"/>
    </source>
</evidence>
<evidence type="ECO:0000313" key="7">
    <source>
        <dbReference type="EMBL" id="CAF2824012.1"/>
    </source>
</evidence>
<dbReference type="EMBL" id="HG994592">
    <property type="protein sequence ID" value="CAF2824012.1"/>
    <property type="molecule type" value="Genomic_DNA"/>
</dbReference>
<feature type="region of interest" description="Disordered" evidence="1">
    <location>
        <begin position="1173"/>
        <end position="1259"/>
    </location>
</feature>
<evidence type="ECO:0000256" key="2">
    <source>
        <dbReference type="SAM" id="Phobius"/>
    </source>
</evidence>
<feature type="domain" description="Transmembrane protein TMEM132 sixth" evidence="6">
    <location>
        <begin position="704"/>
        <end position="817"/>
    </location>
</feature>
<keyword evidence="2" id="KW-0472">Membrane</keyword>
<proteinExistence type="predicted"/>
<feature type="signal peptide" evidence="3">
    <location>
        <begin position="1"/>
        <end position="24"/>
    </location>
</feature>
<evidence type="ECO:0000259" key="4">
    <source>
        <dbReference type="Pfam" id="PF15706"/>
    </source>
</evidence>
<dbReference type="OrthoDB" id="6370324at2759"/>
<keyword evidence="2" id="KW-1133">Transmembrane helix</keyword>
<feature type="chain" id="PRO_5043647012" evidence="3">
    <location>
        <begin position="25"/>
        <end position="1317"/>
    </location>
</feature>
<dbReference type="InterPro" id="IPR031437">
    <property type="entry name" value="Ig_TMEM132_4th"/>
</dbReference>
<feature type="transmembrane region" description="Helical" evidence="2">
    <location>
        <begin position="915"/>
        <end position="939"/>
    </location>
</feature>
<dbReference type="InterPro" id="IPR031436">
    <property type="entry name" value="TMEM132_C"/>
</dbReference>
<dbReference type="InterPro" id="IPR026307">
    <property type="entry name" value="TMEM132"/>
</dbReference>
<feature type="region of interest" description="Disordered" evidence="1">
    <location>
        <begin position="1272"/>
        <end position="1317"/>
    </location>
</feature>
<protein>
    <submittedName>
        <fullName evidence="7">TMEM132</fullName>
    </submittedName>
</protein>
<evidence type="ECO:0000259" key="6">
    <source>
        <dbReference type="Pfam" id="PF23487"/>
    </source>
</evidence>
<dbReference type="Pfam" id="PF16070">
    <property type="entry name" value="Ig_TMEM132_4th"/>
    <property type="match status" value="1"/>
</dbReference>
<feature type="domain" description="Transmembrane protein TMEM132 C-terminal" evidence="4">
    <location>
        <begin position="903"/>
        <end position="978"/>
    </location>
</feature>
<feature type="compositionally biased region" description="Basic and acidic residues" evidence="1">
    <location>
        <begin position="1223"/>
        <end position="1235"/>
    </location>
</feature>
<dbReference type="PANTHER" id="PTHR13388:SF11">
    <property type="entry name" value="DETONATOR, ISOFORM E"/>
    <property type="match status" value="1"/>
</dbReference>
<feature type="region of interest" description="Disordered" evidence="1">
    <location>
        <begin position="565"/>
        <end position="607"/>
    </location>
</feature>
<gene>
    <name evidence="7" type="ORF">LSAA_4061</name>
</gene>
<evidence type="ECO:0000259" key="5">
    <source>
        <dbReference type="Pfam" id="PF16070"/>
    </source>
</evidence>
<accession>A0A7R8CKX3</accession>
<feature type="region of interest" description="Disordered" evidence="1">
    <location>
        <begin position="1137"/>
        <end position="1159"/>
    </location>
</feature>
<feature type="compositionally biased region" description="Polar residues" evidence="1">
    <location>
        <begin position="1141"/>
        <end position="1159"/>
    </location>
</feature>
<dbReference type="Pfam" id="PF15706">
    <property type="entry name" value="TMEM132_C"/>
    <property type="match status" value="1"/>
</dbReference>
<keyword evidence="8" id="KW-1185">Reference proteome</keyword>
<evidence type="ECO:0000313" key="8">
    <source>
        <dbReference type="Proteomes" id="UP000675881"/>
    </source>
</evidence>